<evidence type="ECO:0000313" key="2">
    <source>
        <dbReference type="EMBL" id="CAB1418086.1"/>
    </source>
</evidence>
<gene>
    <name evidence="2" type="ORF">PLEPLA_LOCUS5908</name>
</gene>
<organism evidence="2 3">
    <name type="scientific">Pleuronectes platessa</name>
    <name type="common">European plaice</name>
    <dbReference type="NCBI Taxonomy" id="8262"/>
    <lineage>
        <taxon>Eukaryota</taxon>
        <taxon>Metazoa</taxon>
        <taxon>Chordata</taxon>
        <taxon>Craniata</taxon>
        <taxon>Vertebrata</taxon>
        <taxon>Euteleostomi</taxon>
        <taxon>Actinopterygii</taxon>
        <taxon>Neopterygii</taxon>
        <taxon>Teleostei</taxon>
        <taxon>Neoteleostei</taxon>
        <taxon>Acanthomorphata</taxon>
        <taxon>Carangaria</taxon>
        <taxon>Pleuronectiformes</taxon>
        <taxon>Pleuronectoidei</taxon>
        <taxon>Pleuronectidae</taxon>
        <taxon>Pleuronectes</taxon>
    </lineage>
</organism>
<protein>
    <submittedName>
        <fullName evidence="2">Uncharacterized protein</fullName>
    </submittedName>
</protein>
<dbReference type="Proteomes" id="UP001153269">
    <property type="component" value="Unassembled WGS sequence"/>
</dbReference>
<accession>A0A9N7TS18</accession>
<evidence type="ECO:0000313" key="3">
    <source>
        <dbReference type="Proteomes" id="UP001153269"/>
    </source>
</evidence>
<reference evidence="2" key="1">
    <citation type="submission" date="2020-03" db="EMBL/GenBank/DDBJ databases">
        <authorList>
            <person name="Weist P."/>
        </authorList>
    </citation>
    <scope>NUCLEOTIDE SEQUENCE</scope>
</reference>
<sequence length="108" mass="11546">MATRCLLWLLGAKVFALPLPPLLFINLFLRRGCFLPFLRLLSRSRSPPVAGGAAVVQEGNYSLPIPSDPILHSTKRPPPVPRRNPGAQCLASSPPAPPAGIQPHALAI</sequence>
<dbReference type="EMBL" id="CADEAL010000303">
    <property type="protein sequence ID" value="CAB1418086.1"/>
    <property type="molecule type" value="Genomic_DNA"/>
</dbReference>
<comment type="caution">
    <text evidence="2">The sequence shown here is derived from an EMBL/GenBank/DDBJ whole genome shotgun (WGS) entry which is preliminary data.</text>
</comment>
<proteinExistence type="predicted"/>
<feature type="region of interest" description="Disordered" evidence="1">
    <location>
        <begin position="66"/>
        <end position="108"/>
    </location>
</feature>
<dbReference type="AlphaFoldDB" id="A0A9N7TS18"/>
<keyword evidence="3" id="KW-1185">Reference proteome</keyword>
<name>A0A9N7TS18_PLEPL</name>
<evidence type="ECO:0000256" key="1">
    <source>
        <dbReference type="SAM" id="MobiDB-lite"/>
    </source>
</evidence>